<feature type="region of interest" description="Disordered" evidence="1">
    <location>
        <begin position="102"/>
        <end position="136"/>
    </location>
</feature>
<proteinExistence type="predicted"/>
<feature type="compositionally biased region" description="Low complexity" evidence="1">
    <location>
        <begin position="362"/>
        <end position="371"/>
    </location>
</feature>
<evidence type="ECO:0000256" key="1">
    <source>
        <dbReference type="SAM" id="MobiDB-lite"/>
    </source>
</evidence>
<feature type="compositionally biased region" description="Polar residues" evidence="1">
    <location>
        <begin position="350"/>
        <end position="359"/>
    </location>
</feature>
<feature type="region of interest" description="Disordered" evidence="1">
    <location>
        <begin position="60"/>
        <end position="84"/>
    </location>
</feature>
<organism evidence="2 3">
    <name type="scientific">Oesophagostomum dentatum</name>
    <name type="common">Nodular worm</name>
    <dbReference type="NCBI Taxonomy" id="61180"/>
    <lineage>
        <taxon>Eukaryota</taxon>
        <taxon>Metazoa</taxon>
        <taxon>Ecdysozoa</taxon>
        <taxon>Nematoda</taxon>
        <taxon>Chromadorea</taxon>
        <taxon>Rhabditida</taxon>
        <taxon>Rhabditina</taxon>
        <taxon>Rhabditomorpha</taxon>
        <taxon>Strongyloidea</taxon>
        <taxon>Strongylidae</taxon>
        <taxon>Oesophagostomum</taxon>
    </lineage>
</organism>
<protein>
    <submittedName>
        <fullName evidence="2">Uncharacterized protein</fullName>
    </submittedName>
</protein>
<dbReference type="EMBL" id="KN549962">
    <property type="protein sequence ID" value="KHJ95443.1"/>
    <property type="molecule type" value="Genomic_DNA"/>
</dbReference>
<accession>A0A0B1TD00</accession>
<feature type="compositionally biased region" description="Low complexity" evidence="1">
    <location>
        <begin position="126"/>
        <end position="135"/>
    </location>
</feature>
<feature type="compositionally biased region" description="Polar residues" evidence="1">
    <location>
        <begin position="383"/>
        <end position="393"/>
    </location>
</feature>
<feature type="compositionally biased region" description="Low complexity" evidence="1">
    <location>
        <begin position="421"/>
        <end position="432"/>
    </location>
</feature>
<keyword evidence="3" id="KW-1185">Reference proteome</keyword>
<feature type="compositionally biased region" description="Polar residues" evidence="1">
    <location>
        <begin position="449"/>
        <end position="465"/>
    </location>
</feature>
<sequence length="465" mass="50986">MLQATDAFTGTIEVYAFEDKLQSYFNGECSIDDLVLHTGLRRDAVLAILEKYNAVRNEENGKDDVHSEASERSTSSSECTESYAKDKNAASVVPKLDMADVRKDAASTDGSATLESAPVEDDVLRPQPSTPQQSSIQEATLQSYQSPREVPDSSVEISDLAKRLGARLFQDASILDQLQNVRREKTFIEQLREIVSSSTAESPVKQLQFIPSTPVARRSVPVTVQCKEIDVQTSIQFGEVAKSQKEMRDTATDLPSLDYLSMSELGGLRQIPDTFVIQEDVSSSAFSSDQSAGQVPYSMISRVRTTIAVNRDGSAQFIPSKTVKVTEMVEDSLPHHYSKEGSFKTPAAQPLTTGANESPRTPRISESPWRPSSRRLRLEEVDISTSQESNSLEVVSVGTPRRAASAPEKPYPAKVEASHRSGAAGDAFAADSPTKDTSYLSHQDEEHTFNQGFTDHQRIAASNQR</sequence>
<reference evidence="2 3" key="1">
    <citation type="submission" date="2014-03" db="EMBL/GenBank/DDBJ databases">
        <title>Draft genome of the hookworm Oesophagostomum dentatum.</title>
        <authorList>
            <person name="Mitreva M."/>
        </authorList>
    </citation>
    <scope>NUCLEOTIDE SEQUENCE [LARGE SCALE GENOMIC DNA]</scope>
    <source>
        <strain evidence="2 3">OD-Hann</strain>
    </source>
</reference>
<feature type="compositionally biased region" description="Low complexity" evidence="1">
    <location>
        <begin position="72"/>
        <end position="82"/>
    </location>
</feature>
<dbReference type="AlphaFoldDB" id="A0A0B1TD00"/>
<name>A0A0B1TD00_OESDE</name>
<feature type="compositionally biased region" description="Basic and acidic residues" evidence="1">
    <location>
        <begin position="60"/>
        <end position="71"/>
    </location>
</feature>
<evidence type="ECO:0000313" key="3">
    <source>
        <dbReference type="Proteomes" id="UP000053660"/>
    </source>
</evidence>
<dbReference type="OrthoDB" id="186812at2759"/>
<feature type="region of interest" description="Disordered" evidence="1">
    <location>
        <begin position="336"/>
        <end position="465"/>
    </location>
</feature>
<gene>
    <name evidence="2" type="ORF">OESDEN_04610</name>
</gene>
<dbReference type="Proteomes" id="UP000053660">
    <property type="component" value="Unassembled WGS sequence"/>
</dbReference>
<evidence type="ECO:0000313" key="2">
    <source>
        <dbReference type="EMBL" id="KHJ95443.1"/>
    </source>
</evidence>